<evidence type="ECO:0000256" key="7">
    <source>
        <dbReference type="ARBA" id="ARBA00022989"/>
    </source>
</evidence>
<dbReference type="PANTHER" id="PTHR21248:SF22">
    <property type="entry name" value="PHOSPHOLIPASE D"/>
    <property type="match status" value="1"/>
</dbReference>
<dbReference type="InterPro" id="IPR001736">
    <property type="entry name" value="PLipase_D/transphosphatidylase"/>
</dbReference>
<dbReference type="InterPro" id="IPR025202">
    <property type="entry name" value="PLD-like_dom"/>
</dbReference>
<evidence type="ECO:0000256" key="8">
    <source>
        <dbReference type="ARBA" id="ARBA00023098"/>
    </source>
</evidence>
<name>A0A518N485_9GAMM</name>
<feature type="transmembrane region" description="Helical" evidence="14">
    <location>
        <begin position="70"/>
        <end position="91"/>
    </location>
</feature>
<accession>A0A518N485</accession>
<dbReference type="SUPFAM" id="SSF56024">
    <property type="entry name" value="Phospholipase D/nuclease"/>
    <property type="match status" value="2"/>
</dbReference>
<dbReference type="GO" id="GO:0032049">
    <property type="term" value="P:cardiolipin biosynthetic process"/>
    <property type="evidence" value="ECO:0007669"/>
    <property type="project" value="UniProtKB-UniRule"/>
</dbReference>
<dbReference type="Gene3D" id="3.30.870.10">
    <property type="entry name" value="Endonuclease Chain A"/>
    <property type="match status" value="2"/>
</dbReference>
<dbReference type="Proteomes" id="UP000316584">
    <property type="component" value="Chromosome"/>
</dbReference>
<dbReference type="AlphaFoldDB" id="A0A518N485"/>
<dbReference type="Pfam" id="PF13396">
    <property type="entry name" value="PLDc_N"/>
    <property type="match status" value="1"/>
</dbReference>
<dbReference type="OrthoDB" id="9762009at2"/>
<evidence type="ECO:0000256" key="13">
    <source>
        <dbReference type="SAM" id="MobiDB-lite"/>
    </source>
</evidence>
<keyword evidence="6" id="KW-0677">Repeat</keyword>
<feature type="region of interest" description="Disordered" evidence="13">
    <location>
        <begin position="1"/>
        <end position="24"/>
    </location>
</feature>
<evidence type="ECO:0000256" key="9">
    <source>
        <dbReference type="ARBA" id="ARBA00023136"/>
    </source>
</evidence>
<evidence type="ECO:0000256" key="1">
    <source>
        <dbReference type="ARBA" id="ARBA00004651"/>
    </source>
</evidence>
<keyword evidence="11" id="KW-1208">Phospholipid metabolism</keyword>
<reference evidence="16 17" key="1">
    <citation type="submission" date="2019-07" db="EMBL/GenBank/DDBJ databases">
        <title>Full genome sequence of Luteimonas sp. Gr-4.</title>
        <authorList>
            <person name="Im W.-T."/>
        </authorList>
    </citation>
    <scope>NUCLEOTIDE SEQUENCE [LARGE SCALE GENOMIC DNA]</scope>
    <source>
        <strain evidence="16 17">Gr-4</strain>
    </source>
</reference>
<proteinExistence type="predicted"/>
<feature type="transmembrane region" description="Helical" evidence="14">
    <location>
        <begin position="97"/>
        <end position="120"/>
    </location>
</feature>
<keyword evidence="2" id="KW-1003">Cell membrane</keyword>
<dbReference type="CDD" id="cd09112">
    <property type="entry name" value="PLDc_CLS_2"/>
    <property type="match status" value="1"/>
</dbReference>
<feature type="domain" description="PLD phosphodiesterase" evidence="15">
    <location>
        <begin position="449"/>
        <end position="476"/>
    </location>
</feature>
<dbReference type="PROSITE" id="PS50035">
    <property type="entry name" value="PLD"/>
    <property type="match status" value="2"/>
</dbReference>
<comment type="subcellular location">
    <subcellularLocation>
        <location evidence="1">Cell membrane</location>
        <topology evidence="1">Multi-pass membrane protein</topology>
    </subcellularLocation>
</comment>
<evidence type="ECO:0000256" key="2">
    <source>
        <dbReference type="ARBA" id="ARBA00022475"/>
    </source>
</evidence>
<keyword evidence="8" id="KW-0443">Lipid metabolism</keyword>
<evidence type="ECO:0000256" key="10">
    <source>
        <dbReference type="ARBA" id="ARBA00023209"/>
    </source>
</evidence>
<evidence type="ECO:0000256" key="4">
    <source>
        <dbReference type="ARBA" id="ARBA00022679"/>
    </source>
</evidence>
<keyword evidence="3" id="KW-0444">Lipid biosynthesis</keyword>
<dbReference type="SMART" id="SM00155">
    <property type="entry name" value="PLDc"/>
    <property type="match status" value="2"/>
</dbReference>
<dbReference type="NCBIfam" id="TIGR04265">
    <property type="entry name" value="bac_cardiolipin"/>
    <property type="match status" value="1"/>
</dbReference>
<evidence type="ECO:0000256" key="14">
    <source>
        <dbReference type="SAM" id="Phobius"/>
    </source>
</evidence>
<dbReference type="InterPro" id="IPR027379">
    <property type="entry name" value="CLS_N"/>
</dbReference>
<evidence type="ECO:0000256" key="6">
    <source>
        <dbReference type="ARBA" id="ARBA00022737"/>
    </source>
</evidence>
<keyword evidence="7 14" id="KW-1133">Transmembrane helix</keyword>
<evidence type="ECO:0000256" key="3">
    <source>
        <dbReference type="ARBA" id="ARBA00022516"/>
    </source>
</evidence>
<dbReference type="EC" id="2.7.8.-" evidence="12"/>
<evidence type="ECO:0000256" key="12">
    <source>
        <dbReference type="NCBIfam" id="TIGR04265"/>
    </source>
</evidence>
<dbReference type="GO" id="GO:0008808">
    <property type="term" value="F:cardiolipin synthase activity"/>
    <property type="evidence" value="ECO:0007669"/>
    <property type="project" value="UniProtKB-UniRule"/>
</dbReference>
<keyword evidence="4" id="KW-0808">Transferase</keyword>
<dbReference type="KEGG" id="lug:FPZ22_07390"/>
<keyword evidence="10" id="KW-0594">Phospholipid biosynthesis</keyword>
<dbReference type="EMBL" id="CP042218">
    <property type="protein sequence ID" value="QDW66740.1"/>
    <property type="molecule type" value="Genomic_DNA"/>
</dbReference>
<protein>
    <recommendedName>
        <fullName evidence="12">Cardiolipin synthase</fullName>
        <ecNumber evidence="12">2.7.8.-</ecNumber>
    </recommendedName>
</protein>
<evidence type="ECO:0000256" key="5">
    <source>
        <dbReference type="ARBA" id="ARBA00022692"/>
    </source>
</evidence>
<keyword evidence="5 14" id="KW-0812">Transmembrane</keyword>
<keyword evidence="9 14" id="KW-0472">Membrane</keyword>
<feature type="domain" description="PLD phosphodiesterase" evidence="15">
    <location>
        <begin position="271"/>
        <end position="298"/>
    </location>
</feature>
<dbReference type="CDD" id="cd09110">
    <property type="entry name" value="PLDc_CLS_1"/>
    <property type="match status" value="1"/>
</dbReference>
<evidence type="ECO:0000259" key="15">
    <source>
        <dbReference type="PROSITE" id="PS50035"/>
    </source>
</evidence>
<dbReference type="GO" id="GO:0005886">
    <property type="term" value="C:plasma membrane"/>
    <property type="evidence" value="ECO:0007669"/>
    <property type="project" value="UniProtKB-SubCell"/>
</dbReference>
<dbReference type="PANTHER" id="PTHR21248">
    <property type="entry name" value="CARDIOLIPIN SYNTHASE"/>
    <property type="match status" value="1"/>
</dbReference>
<dbReference type="Pfam" id="PF13091">
    <property type="entry name" value="PLDc_2"/>
    <property type="match status" value="2"/>
</dbReference>
<evidence type="ECO:0000313" key="16">
    <source>
        <dbReference type="EMBL" id="QDW66740.1"/>
    </source>
</evidence>
<keyword evidence="17" id="KW-1185">Reference proteome</keyword>
<organism evidence="16 17">
    <name type="scientific">Luteimonas granuli</name>
    <dbReference type="NCBI Taxonomy" id="1176533"/>
    <lineage>
        <taxon>Bacteria</taxon>
        <taxon>Pseudomonadati</taxon>
        <taxon>Pseudomonadota</taxon>
        <taxon>Gammaproteobacteria</taxon>
        <taxon>Lysobacterales</taxon>
        <taxon>Lysobacteraceae</taxon>
        <taxon>Luteimonas</taxon>
    </lineage>
</organism>
<evidence type="ECO:0000313" key="17">
    <source>
        <dbReference type="Proteomes" id="UP000316584"/>
    </source>
</evidence>
<gene>
    <name evidence="16" type="primary">cls</name>
    <name evidence="16" type="ORF">FPZ22_07390</name>
</gene>
<sequence length="535" mass="58682">MRAARRCSKRPGTNEAAPRPFPGPSTASLVLPSSRIGLAYAHGVAAAATGDANLDALRDAWQELLSLPHLVAWLGLAWAVYMAVLGGWIVLQKREPVATLSWLLGLALLPYLGFLIYHVFGPQRIHRQRLRRARSRELLPAEGDLGGTFHVDAAELARLGAATTGLPPASASDVRLLVDGGAKYGALLADIAAAERHVHLEYYIYEPDRTGTALRDALVERARAGVQVRLLLDAIGSARARRFFRPLLDAGGELAWFHPMRFGRIWRRPWANLRTHRKIVVIDGRVAYTGGMNITDEQDERLGDSAYRDLHLRLEGQVVRSLQLVFCEDWAYATGDRGFLAAVARETPREAAPGPVRAQVLVSGPDSPWEAIHRLHVSAIQAAKTRVWMTTPYFVPGEAAMMALTSAALAGLDVRLLVPRESDSTLVTLAARSYFGPLLLAGVRIHEYGPRMLHSKSLLVDDALVVVGSANFDHRSFRLNFEVSVLFDDPGIAAELSALFEGELAHAPRVHRGRPRPLLRARLPEALARLMSPLL</sequence>
<evidence type="ECO:0000256" key="11">
    <source>
        <dbReference type="ARBA" id="ARBA00023264"/>
    </source>
</evidence>
<dbReference type="InterPro" id="IPR022924">
    <property type="entry name" value="Cardiolipin_synthase"/>
</dbReference>